<comment type="similarity">
    <text evidence="8">Belongs to the methyl-accepting chemotaxis (MCP) protein family.</text>
</comment>
<keyword evidence="2" id="KW-1003">Cell membrane</keyword>
<evidence type="ECO:0000256" key="7">
    <source>
        <dbReference type="ARBA" id="ARBA00023224"/>
    </source>
</evidence>
<name>A0A4S4B221_9RHOO</name>
<keyword evidence="4 10" id="KW-0812">Transmembrane</keyword>
<keyword evidence="14" id="KW-1185">Reference proteome</keyword>
<dbReference type="AlphaFoldDB" id="A0A4S4B221"/>
<evidence type="ECO:0000256" key="1">
    <source>
        <dbReference type="ARBA" id="ARBA00004651"/>
    </source>
</evidence>
<evidence type="ECO:0000256" key="8">
    <source>
        <dbReference type="ARBA" id="ARBA00029447"/>
    </source>
</evidence>
<evidence type="ECO:0000256" key="4">
    <source>
        <dbReference type="ARBA" id="ARBA00022692"/>
    </source>
</evidence>
<dbReference type="CDD" id="cd11386">
    <property type="entry name" value="MCP_signal"/>
    <property type="match status" value="1"/>
</dbReference>
<evidence type="ECO:0000259" key="11">
    <source>
        <dbReference type="PROSITE" id="PS50111"/>
    </source>
</evidence>
<evidence type="ECO:0000313" key="14">
    <source>
        <dbReference type="Proteomes" id="UP000308430"/>
    </source>
</evidence>
<dbReference type="Pfam" id="PF00672">
    <property type="entry name" value="HAMP"/>
    <property type="match status" value="1"/>
</dbReference>
<dbReference type="CDD" id="cd06225">
    <property type="entry name" value="HAMP"/>
    <property type="match status" value="1"/>
</dbReference>
<evidence type="ECO:0000256" key="5">
    <source>
        <dbReference type="ARBA" id="ARBA00022989"/>
    </source>
</evidence>
<accession>A0A4S4B221</accession>
<keyword evidence="6 10" id="KW-0472">Membrane</keyword>
<feature type="transmembrane region" description="Helical" evidence="10">
    <location>
        <begin position="18"/>
        <end position="39"/>
    </location>
</feature>
<protein>
    <submittedName>
        <fullName evidence="13">Methyl-accepting chemotaxis protein</fullName>
    </submittedName>
</protein>
<evidence type="ECO:0000256" key="3">
    <source>
        <dbReference type="ARBA" id="ARBA00022500"/>
    </source>
</evidence>
<dbReference type="Pfam" id="PF02743">
    <property type="entry name" value="dCache_1"/>
    <property type="match status" value="1"/>
</dbReference>
<dbReference type="EMBL" id="SSOC01000002">
    <property type="protein sequence ID" value="THF66519.1"/>
    <property type="molecule type" value="Genomic_DNA"/>
</dbReference>
<comment type="caution">
    <text evidence="13">The sequence shown here is derived from an EMBL/GenBank/DDBJ whole genome shotgun (WGS) entry which is preliminary data.</text>
</comment>
<dbReference type="GO" id="GO:0007165">
    <property type="term" value="P:signal transduction"/>
    <property type="evidence" value="ECO:0007669"/>
    <property type="project" value="UniProtKB-KW"/>
</dbReference>
<dbReference type="PROSITE" id="PS50885">
    <property type="entry name" value="HAMP"/>
    <property type="match status" value="1"/>
</dbReference>
<dbReference type="InterPro" id="IPR004089">
    <property type="entry name" value="MCPsignal_dom"/>
</dbReference>
<feature type="domain" description="HAMP" evidence="12">
    <location>
        <begin position="305"/>
        <end position="359"/>
    </location>
</feature>
<dbReference type="SUPFAM" id="SSF58104">
    <property type="entry name" value="Methyl-accepting chemotaxis protein (MCP) signaling domain"/>
    <property type="match status" value="1"/>
</dbReference>
<dbReference type="SUPFAM" id="SSF103190">
    <property type="entry name" value="Sensory domain-like"/>
    <property type="match status" value="1"/>
</dbReference>
<dbReference type="FunFam" id="1.10.287.950:FF:000001">
    <property type="entry name" value="Methyl-accepting chemotaxis sensory transducer"/>
    <property type="match status" value="1"/>
</dbReference>
<dbReference type="PANTHER" id="PTHR32089">
    <property type="entry name" value="METHYL-ACCEPTING CHEMOTAXIS PROTEIN MCPB"/>
    <property type="match status" value="1"/>
</dbReference>
<dbReference type="Gene3D" id="3.30.450.20">
    <property type="entry name" value="PAS domain"/>
    <property type="match status" value="2"/>
</dbReference>
<dbReference type="CDD" id="cd12912">
    <property type="entry name" value="PDC2_MCP_like"/>
    <property type="match status" value="1"/>
</dbReference>
<evidence type="ECO:0000256" key="6">
    <source>
        <dbReference type="ARBA" id="ARBA00023136"/>
    </source>
</evidence>
<evidence type="ECO:0000256" key="10">
    <source>
        <dbReference type="SAM" id="Phobius"/>
    </source>
</evidence>
<dbReference type="InterPro" id="IPR033479">
    <property type="entry name" value="dCache_1"/>
</dbReference>
<dbReference type="SMART" id="SM00283">
    <property type="entry name" value="MA"/>
    <property type="match status" value="1"/>
</dbReference>
<dbReference type="InterPro" id="IPR029151">
    <property type="entry name" value="Sensor-like_sf"/>
</dbReference>
<dbReference type="GO" id="GO:0006935">
    <property type="term" value="P:chemotaxis"/>
    <property type="evidence" value="ECO:0007669"/>
    <property type="project" value="UniProtKB-KW"/>
</dbReference>
<reference evidence="13 14" key="1">
    <citation type="submission" date="2019-04" db="EMBL/GenBank/DDBJ databases">
        <title>Azoarcus nasutitermitis sp. nov. isolated from termite nest.</title>
        <authorList>
            <person name="Lin S.-Y."/>
            <person name="Hameed A."/>
            <person name="Hsu Y.-H."/>
            <person name="Young C.-C."/>
        </authorList>
    </citation>
    <scope>NUCLEOTIDE SEQUENCE [LARGE SCALE GENOMIC DNA]</scope>
    <source>
        <strain evidence="13 14">CC-YHH838</strain>
    </source>
</reference>
<keyword evidence="3" id="KW-0145">Chemotaxis</keyword>
<evidence type="ECO:0000259" key="12">
    <source>
        <dbReference type="PROSITE" id="PS50885"/>
    </source>
</evidence>
<comment type="subcellular location">
    <subcellularLocation>
        <location evidence="1">Cell membrane</location>
        <topology evidence="1">Multi-pass membrane protein</topology>
    </subcellularLocation>
</comment>
<keyword evidence="7 9" id="KW-0807">Transducer</keyword>
<feature type="transmembrane region" description="Helical" evidence="10">
    <location>
        <begin position="281"/>
        <end position="308"/>
    </location>
</feature>
<organism evidence="13 14">
    <name type="scientific">Pseudothauera nasutitermitis</name>
    <dbReference type="NCBI Taxonomy" id="2565930"/>
    <lineage>
        <taxon>Bacteria</taxon>
        <taxon>Pseudomonadati</taxon>
        <taxon>Pseudomonadota</taxon>
        <taxon>Betaproteobacteria</taxon>
        <taxon>Rhodocyclales</taxon>
        <taxon>Zoogloeaceae</taxon>
        <taxon>Pseudothauera</taxon>
    </lineage>
</organism>
<proteinExistence type="inferred from homology"/>
<dbReference type="PANTHER" id="PTHR32089:SF117">
    <property type="entry name" value="METHYL ACCEPTING SENSORY TRANSDUCER WITH CACHE_1 SMALL MOLECULE BINDING DOMAIN"/>
    <property type="match status" value="1"/>
</dbReference>
<gene>
    <name evidence="13" type="ORF">E6C76_06695</name>
</gene>
<dbReference type="PROSITE" id="PS50111">
    <property type="entry name" value="CHEMOTAXIS_TRANSDUC_2"/>
    <property type="match status" value="1"/>
</dbReference>
<keyword evidence="5 10" id="KW-1133">Transmembrane helix</keyword>
<dbReference type="GO" id="GO:0005886">
    <property type="term" value="C:plasma membrane"/>
    <property type="evidence" value="ECO:0007669"/>
    <property type="project" value="UniProtKB-SubCell"/>
</dbReference>
<evidence type="ECO:0000313" key="13">
    <source>
        <dbReference type="EMBL" id="THF66519.1"/>
    </source>
</evidence>
<dbReference type="CDD" id="cd12913">
    <property type="entry name" value="PDC1_MCP_like"/>
    <property type="match status" value="1"/>
</dbReference>
<dbReference type="Pfam" id="PF00015">
    <property type="entry name" value="MCPsignal"/>
    <property type="match status" value="1"/>
</dbReference>
<evidence type="ECO:0000256" key="9">
    <source>
        <dbReference type="PROSITE-ProRule" id="PRU00284"/>
    </source>
</evidence>
<dbReference type="Proteomes" id="UP000308430">
    <property type="component" value="Unassembled WGS sequence"/>
</dbReference>
<dbReference type="SMART" id="SM00304">
    <property type="entry name" value="HAMP"/>
    <property type="match status" value="2"/>
</dbReference>
<feature type="domain" description="Methyl-accepting transducer" evidence="11">
    <location>
        <begin position="364"/>
        <end position="600"/>
    </location>
</feature>
<dbReference type="OrthoDB" id="8576332at2"/>
<sequence>MYGPAHGDSPMKSLQTKLIAFVVAMILLTATVSGALSYFQLRGLLLDSVGREGHGVAAGYAELVAEWVESRTRQVTALRPVALDEEVGPWLRRIHEAGGFDLVYVGHADRRTEFSTPIDLPAGYDPTQRPWYQGAATAGDQPFISKPYADASSGELVVSLSSAVRHGGRVEAVVAADVSMNSLVRALLDKQVPGEGQSFLLHRDGTILAHANPGLVLKPVSELSAGLDAARLVALAGSRGLAEATIGGDEQFVLALPVRGTEWLLGLTMKRDVVLAPLRTLLIGFAVVLALAGAVAAGIASAVLARLLAGLRTIRRALADIAQGEGDLTARLDIRSDDEIGKVAQAFNTFLGRLHEMFRSLSGETAQLTAGVRELERTMGTIAAESSQLADISSANAATIEQITVAVSHIADNAGDADRLMRETGELSTSGVEQVREAAGNAERTMGEVNALSGVLEQLESSSGQISGIVEVIREIADQTNLLALNAAIEAARAGEQGRGFAVVADEVRKLAERTSGATLEISHMIERVRTDTSQAATRMRTTTSEVQTSVELSHTAAERIAEMQERLQEAVERIGEIALSTREQTQATTQMAQSTEQINARLLAADDALQVSRKTLAGMRTVADTTEKQLSSFRL</sequence>
<evidence type="ECO:0000256" key="2">
    <source>
        <dbReference type="ARBA" id="ARBA00022475"/>
    </source>
</evidence>
<dbReference type="InterPro" id="IPR003660">
    <property type="entry name" value="HAMP_dom"/>
</dbReference>
<dbReference type="Gene3D" id="1.10.287.950">
    <property type="entry name" value="Methyl-accepting chemotaxis protein"/>
    <property type="match status" value="1"/>
</dbReference>